<evidence type="ECO:0000256" key="1">
    <source>
        <dbReference type="ARBA" id="ARBA00000085"/>
    </source>
</evidence>
<keyword evidence="5" id="KW-0597">Phosphoprotein</keyword>
<reference evidence="15" key="1">
    <citation type="journal article" date="2019" name="Int. J. Syst. Evol. Microbiol.">
        <title>The Global Catalogue of Microorganisms (GCM) 10K type strain sequencing project: providing services to taxonomists for standard genome sequencing and annotation.</title>
        <authorList>
            <consortium name="The Broad Institute Genomics Platform"/>
            <consortium name="The Broad Institute Genome Sequencing Center for Infectious Disease"/>
            <person name="Wu L."/>
            <person name="Ma J."/>
        </authorList>
    </citation>
    <scope>NUCLEOTIDE SEQUENCE [LARGE SCALE GENOMIC DNA]</scope>
    <source>
        <strain evidence="15">JCM 16083</strain>
    </source>
</reference>
<evidence type="ECO:0000259" key="13">
    <source>
        <dbReference type="PROSITE" id="PS50109"/>
    </source>
</evidence>
<dbReference type="Pfam" id="PF02518">
    <property type="entry name" value="HATPase_c"/>
    <property type="match status" value="1"/>
</dbReference>
<evidence type="ECO:0000256" key="2">
    <source>
        <dbReference type="ARBA" id="ARBA00004141"/>
    </source>
</evidence>
<feature type="transmembrane region" description="Helical" evidence="12">
    <location>
        <begin position="113"/>
        <end position="131"/>
    </location>
</feature>
<feature type="coiled-coil region" evidence="11">
    <location>
        <begin position="618"/>
        <end position="661"/>
    </location>
</feature>
<comment type="catalytic activity">
    <reaction evidence="1">
        <text>ATP + protein L-histidine = ADP + protein N-phospho-L-histidine.</text>
        <dbReference type="EC" id="2.7.13.3"/>
    </reaction>
</comment>
<gene>
    <name evidence="14" type="ORF">GCM10009118_16980</name>
</gene>
<evidence type="ECO:0000256" key="11">
    <source>
        <dbReference type="SAM" id="Coils"/>
    </source>
</evidence>
<dbReference type="PROSITE" id="PS50109">
    <property type="entry name" value="HIS_KIN"/>
    <property type="match status" value="1"/>
</dbReference>
<dbReference type="PROSITE" id="PS50283">
    <property type="entry name" value="NA_SOLUT_SYMP_3"/>
    <property type="match status" value="1"/>
</dbReference>
<dbReference type="Gene3D" id="1.20.1730.10">
    <property type="entry name" value="Sodium/glucose cotransporter"/>
    <property type="match status" value="1"/>
</dbReference>
<dbReference type="Gene3D" id="1.10.287.130">
    <property type="match status" value="1"/>
</dbReference>
<feature type="transmembrane region" description="Helical" evidence="12">
    <location>
        <begin position="6"/>
        <end position="24"/>
    </location>
</feature>
<accession>A0ABP3Y558</accession>
<keyword evidence="9 12" id="KW-1133">Transmembrane helix</keyword>
<evidence type="ECO:0000256" key="7">
    <source>
        <dbReference type="ARBA" id="ARBA00022692"/>
    </source>
</evidence>
<feature type="transmembrane region" description="Helical" evidence="12">
    <location>
        <begin position="379"/>
        <end position="397"/>
    </location>
</feature>
<organism evidence="14 15">
    <name type="scientific">Wandonia haliotis</name>
    <dbReference type="NCBI Taxonomy" id="574963"/>
    <lineage>
        <taxon>Bacteria</taxon>
        <taxon>Pseudomonadati</taxon>
        <taxon>Bacteroidota</taxon>
        <taxon>Flavobacteriia</taxon>
        <taxon>Flavobacteriales</taxon>
        <taxon>Crocinitomicaceae</taxon>
        <taxon>Wandonia</taxon>
    </lineage>
</organism>
<feature type="transmembrane region" description="Helical" evidence="12">
    <location>
        <begin position="151"/>
        <end position="172"/>
    </location>
</feature>
<evidence type="ECO:0000256" key="6">
    <source>
        <dbReference type="ARBA" id="ARBA00022679"/>
    </source>
</evidence>
<feature type="transmembrane region" description="Helical" evidence="12">
    <location>
        <begin position="325"/>
        <end position="358"/>
    </location>
</feature>
<evidence type="ECO:0000256" key="10">
    <source>
        <dbReference type="ARBA" id="ARBA00023136"/>
    </source>
</evidence>
<keyword evidence="15" id="KW-1185">Reference proteome</keyword>
<evidence type="ECO:0000256" key="4">
    <source>
        <dbReference type="ARBA" id="ARBA00012438"/>
    </source>
</evidence>
<dbReference type="Pfam" id="PF00512">
    <property type="entry name" value="HisKA"/>
    <property type="match status" value="1"/>
</dbReference>
<dbReference type="CDD" id="cd00082">
    <property type="entry name" value="HisKA"/>
    <property type="match status" value="1"/>
</dbReference>
<keyword evidence="8" id="KW-0418">Kinase</keyword>
<dbReference type="InterPro" id="IPR004358">
    <property type="entry name" value="Sig_transdc_His_kin-like_C"/>
</dbReference>
<dbReference type="InterPro" id="IPR038377">
    <property type="entry name" value="Na/Glc_symporter_sf"/>
</dbReference>
<feature type="transmembrane region" description="Helical" evidence="12">
    <location>
        <begin position="437"/>
        <end position="459"/>
    </location>
</feature>
<dbReference type="InterPro" id="IPR036890">
    <property type="entry name" value="HATPase_C_sf"/>
</dbReference>
<dbReference type="InterPro" id="IPR001734">
    <property type="entry name" value="Na/solute_symporter"/>
</dbReference>
<comment type="subcellular location">
    <subcellularLocation>
        <location evidence="2">Membrane</location>
        <topology evidence="2">Multi-pass membrane protein</topology>
    </subcellularLocation>
</comment>
<dbReference type="PANTHER" id="PTHR43047">
    <property type="entry name" value="TWO-COMPONENT HISTIDINE PROTEIN KINASE"/>
    <property type="match status" value="1"/>
</dbReference>
<dbReference type="SUPFAM" id="SSF55874">
    <property type="entry name" value="ATPase domain of HSP90 chaperone/DNA topoisomerase II/histidine kinase"/>
    <property type="match status" value="1"/>
</dbReference>
<proteinExistence type="inferred from homology"/>
<dbReference type="SMART" id="SM00388">
    <property type="entry name" value="HisKA"/>
    <property type="match status" value="1"/>
</dbReference>
<name>A0ABP3Y558_9FLAO</name>
<evidence type="ECO:0000256" key="5">
    <source>
        <dbReference type="ARBA" id="ARBA00022553"/>
    </source>
</evidence>
<keyword evidence="11" id="KW-0175">Coiled coil</keyword>
<evidence type="ECO:0000256" key="8">
    <source>
        <dbReference type="ARBA" id="ARBA00022777"/>
    </source>
</evidence>
<feature type="transmembrane region" description="Helical" evidence="12">
    <location>
        <begin position="36"/>
        <end position="54"/>
    </location>
</feature>
<evidence type="ECO:0000313" key="15">
    <source>
        <dbReference type="Proteomes" id="UP001501126"/>
    </source>
</evidence>
<dbReference type="InterPro" id="IPR036097">
    <property type="entry name" value="HisK_dim/P_sf"/>
</dbReference>
<keyword evidence="14" id="KW-0067">ATP-binding</keyword>
<dbReference type="Proteomes" id="UP001501126">
    <property type="component" value="Unassembled WGS sequence"/>
</dbReference>
<feature type="transmembrane region" description="Helical" evidence="12">
    <location>
        <begin position="240"/>
        <end position="257"/>
    </location>
</feature>
<evidence type="ECO:0000313" key="14">
    <source>
        <dbReference type="EMBL" id="GAA0875289.1"/>
    </source>
</evidence>
<feature type="transmembrane region" description="Helical" evidence="12">
    <location>
        <begin position="277"/>
        <end position="297"/>
    </location>
</feature>
<comment type="caution">
    <text evidence="14">The sequence shown here is derived from an EMBL/GenBank/DDBJ whole genome shotgun (WGS) entry which is preliminary data.</text>
</comment>
<dbReference type="InterPro" id="IPR003594">
    <property type="entry name" value="HATPase_dom"/>
</dbReference>
<dbReference type="InterPro" id="IPR003661">
    <property type="entry name" value="HisK_dim/P_dom"/>
</dbReference>
<evidence type="ECO:0000256" key="3">
    <source>
        <dbReference type="ARBA" id="ARBA00006434"/>
    </source>
</evidence>
<evidence type="ECO:0000256" key="9">
    <source>
        <dbReference type="ARBA" id="ARBA00022989"/>
    </source>
</evidence>
<dbReference type="SMART" id="SM00387">
    <property type="entry name" value="HATPase_c"/>
    <property type="match status" value="1"/>
</dbReference>
<dbReference type="EC" id="2.7.13.3" evidence="4"/>
<comment type="similarity">
    <text evidence="3">Belongs to the sodium:solute symporter (SSF) (TC 2.A.21) family.</text>
</comment>
<dbReference type="GO" id="GO:0005524">
    <property type="term" value="F:ATP binding"/>
    <property type="evidence" value="ECO:0007669"/>
    <property type="project" value="UniProtKB-KW"/>
</dbReference>
<sequence length="901" mass="101199">MGSIAIIVLLVLYLGLLFIVARWAEKFRNGKLLTGPYVYALSIAVYCSAWTYYGSIGVAATSGLDYLTVYVGPLIAFPFWYLIIRKIIRISRINKISSIADLLALRYGNSRSVGAWVSLLIILAVIPYLALQLKAISETFHVVTNTNETSSFLVDSASYVILIIAVFSAFYGSRFFDASEKRPGMIAAVALESILKLLFLLLAGIFVVYFVFDGSTDLYNKASELEGFAEKNRIDGAEGAVNWFSLSLLSFLSFFLLPRQFHVSVVENRKEKHLKTAAWLVPLYLFLINLFVFPIAWGGNVLFEGEQVNADVYALLIPQYMDNQVITLLVFLGGLSATVSMTIVASVSLSVMLTNNLILPFGLSKRIHRPDFHPTALIVRFRQIGIFLLLMLAFVFYRSFAMDYSMVSVGMIAFVLIAQLAPAFFGGLYWKTANRKGVLWGMLTGVLIVLVLLVLPAVLKAFKGYGLLEIDMDEFGAAGILDTIGMGILDPIPAALWWSLLFNTFVFVVVSILAKTDYRQRNYAEMFVDIDHYVDSHINAFVWRGTAYISDVEKILVRFLGEERTQRALRIFRQRNQIAPEEDLADARFIKFAENLLAGRIGTSSARILIQGVTKEEKISLNEVLRILEESKRQIEQNKELVKAGEELRKLSEHLQSANEALLTKDKEKDEFLNIVTHELRTPITAIRSASEILRDDDELPEEFKNRFLENIIVESDRLNGLISEILDLERFDSGKNALSFEQQNLNEILNSVLATLNHLFVSKNIRLIRNGLEVNTLVWLDPTRIHQVFTNLVGNALKYAEGEPAIIEISVTLKDGVQEVEVSNNGPNIPEEELDLIFDKFYQSADSRLKKTQGSGLGLAICRRIILAHHGKIWAENKKEGVAVCFSIPLDSREKPEDSL</sequence>
<evidence type="ECO:0000256" key="12">
    <source>
        <dbReference type="SAM" id="Phobius"/>
    </source>
</evidence>
<feature type="transmembrane region" description="Helical" evidence="12">
    <location>
        <begin position="495"/>
        <end position="514"/>
    </location>
</feature>
<dbReference type="EMBL" id="BAAAFH010000011">
    <property type="protein sequence ID" value="GAA0875289.1"/>
    <property type="molecule type" value="Genomic_DNA"/>
</dbReference>
<dbReference type="InterPro" id="IPR005467">
    <property type="entry name" value="His_kinase_dom"/>
</dbReference>
<dbReference type="Pfam" id="PF00474">
    <property type="entry name" value="SSF"/>
    <property type="match status" value="1"/>
</dbReference>
<feature type="transmembrane region" description="Helical" evidence="12">
    <location>
        <begin position="409"/>
        <end position="430"/>
    </location>
</feature>
<keyword evidence="6" id="KW-0808">Transferase</keyword>
<dbReference type="Gene3D" id="3.30.565.10">
    <property type="entry name" value="Histidine kinase-like ATPase, C-terminal domain"/>
    <property type="match status" value="1"/>
</dbReference>
<feature type="domain" description="Histidine kinase" evidence="13">
    <location>
        <begin position="675"/>
        <end position="893"/>
    </location>
</feature>
<dbReference type="SUPFAM" id="SSF47384">
    <property type="entry name" value="Homodimeric domain of signal transducing histidine kinase"/>
    <property type="match status" value="1"/>
</dbReference>
<keyword evidence="14" id="KW-0547">Nucleotide-binding</keyword>
<dbReference type="PRINTS" id="PR00344">
    <property type="entry name" value="BCTRLSENSOR"/>
</dbReference>
<protein>
    <recommendedName>
        <fullName evidence="4">histidine kinase</fullName>
        <ecNumber evidence="4">2.7.13.3</ecNumber>
    </recommendedName>
</protein>
<feature type="transmembrane region" description="Helical" evidence="12">
    <location>
        <begin position="66"/>
        <end position="84"/>
    </location>
</feature>
<dbReference type="RefSeq" id="WP_343786614.1">
    <property type="nucleotide sequence ID" value="NZ_BAAAFH010000011.1"/>
</dbReference>
<keyword evidence="10 12" id="KW-0472">Membrane</keyword>
<dbReference type="PANTHER" id="PTHR43047:SF72">
    <property type="entry name" value="OSMOSENSING HISTIDINE PROTEIN KINASE SLN1"/>
    <property type="match status" value="1"/>
</dbReference>
<keyword evidence="7 12" id="KW-0812">Transmembrane</keyword>
<feature type="transmembrane region" description="Helical" evidence="12">
    <location>
        <begin position="184"/>
        <end position="212"/>
    </location>
</feature>